<dbReference type="GO" id="GO:0005524">
    <property type="term" value="F:ATP binding"/>
    <property type="evidence" value="ECO:0007669"/>
    <property type="project" value="UniProtKB-KW"/>
</dbReference>
<name>A0A2G2XTQ1_CAPAN</name>
<evidence type="ECO:0000259" key="4">
    <source>
        <dbReference type="Pfam" id="PF00931"/>
    </source>
</evidence>
<evidence type="ECO:0000256" key="1">
    <source>
        <dbReference type="ARBA" id="ARBA00022614"/>
    </source>
</evidence>
<dbReference type="Gene3D" id="1.10.8.430">
    <property type="entry name" value="Helical domain of apoptotic protease-activating factors"/>
    <property type="match status" value="1"/>
</dbReference>
<keyword evidence="3" id="KW-0067">ATP-binding</keyword>
<keyword evidence="3" id="KW-0547">Nucleotide-binding</keyword>
<keyword evidence="2" id="KW-0611">Plant defense</keyword>
<dbReference type="PANTHER" id="PTHR33463">
    <property type="entry name" value="NB-ARC DOMAIN-CONTAINING PROTEIN-RELATED"/>
    <property type="match status" value="1"/>
</dbReference>
<evidence type="ECO:0000256" key="2">
    <source>
        <dbReference type="ARBA" id="ARBA00022821"/>
    </source>
</evidence>
<dbReference type="AlphaFoldDB" id="A0A2G2XTQ1"/>
<reference evidence="5 6" key="1">
    <citation type="journal article" date="2014" name="Nat. Genet.">
        <title>Genome sequence of the hot pepper provides insights into the evolution of pungency in Capsicum species.</title>
        <authorList>
            <person name="Kim S."/>
            <person name="Park M."/>
            <person name="Yeom S.I."/>
            <person name="Kim Y.M."/>
            <person name="Lee J.M."/>
            <person name="Lee H.A."/>
            <person name="Seo E."/>
            <person name="Choi J."/>
            <person name="Cheong K."/>
            <person name="Kim K.T."/>
            <person name="Jung K."/>
            <person name="Lee G.W."/>
            <person name="Oh S.K."/>
            <person name="Bae C."/>
            <person name="Kim S.B."/>
            <person name="Lee H.Y."/>
            <person name="Kim S.Y."/>
            <person name="Kim M.S."/>
            <person name="Kang B.C."/>
            <person name="Jo Y.D."/>
            <person name="Yang H.B."/>
            <person name="Jeong H.J."/>
            <person name="Kang W.H."/>
            <person name="Kwon J.K."/>
            <person name="Shin C."/>
            <person name="Lim J.Y."/>
            <person name="Park J.H."/>
            <person name="Huh J.H."/>
            <person name="Kim J.S."/>
            <person name="Kim B.D."/>
            <person name="Cohen O."/>
            <person name="Paran I."/>
            <person name="Suh M.C."/>
            <person name="Lee S.B."/>
            <person name="Kim Y.K."/>
            <person name="Shin Y."/>
            <person name="Noh S.J."/>
            <person name="Park J."/>
            <person name="Seo Y.S."/>
            <person name="Kwon S.Y."/>
            <person name="Kim H.A."/>
            <person name="Park J.M."/>
            <person name="Kim H.J."/>
            <person name="Choi S.B."/>
            <person name="Bosland P.W."/>
            <person name="Reeves G."/>
            <person name="Jo S.H."/>
            <person name="Lee B.W."/>
            <person name="Cho H.T."/>
            <person name="Choi H.S."/>
            <person name="Lee M.S."/>
            <person name="Yu Y."/>
            <person name="Do Choi Y."/>
            <person name="Park B.S."/>
            <person name="van Deynze A."/>
            <person name="Ashrafi H."/>
            <person name="Hill T."/>
            <person name="Kim W.T."/>
            <person name="Pai H.S."/>
            <person name="Ahn H.K."/>
            <person name="Yeam I."/>
            <person name="Giovannoni J.J."/>
            <person name="Rose J.K."/>
            <person name="Sorensen I."/>
            <person name="Lee S.J."/>
            <person name="Kim R.W."/>
            <person name="Choi I.Y."/>
            <person name="Choi B.S."/>
            <person name="Lim J.S."/>
            <person name="Lee Y.H."/>
            <person name="Choi D."/>
        </authorList>
    </citation>
    <scope>NUCLEOTIDE SEQUENCE [LARGE SCALE GENOMIC DNA]</scope>
    <source>
        <strain evidence="6">cv. CM334</strain>
    </source>
</reference>
<protein>
    <recommendedName>
        <fullName evidence="4">NB-ARC domain-containing protein</fullName>
    </recommendedName>
</protein>
<dbReference type="Gramene" id="PHT60862">
    <property type="protein sequence ID" value="PHT60862"/>
    <property type="gene ID" value="T459_35287"/>
</dbReference>
<dbReference type="SUPFAM" id="SSF52540">
    <property type="entry name" value="P-loop containing nucleoside triphosphate hydrolases"/>
    <property type="match status" value="1"/>
</dbReference>
<dbReference type="InterPro" id="IPR050905">
    <property type="entry name" value="Plant_NBS-LRR"/>
</dbReference>
<dbReference type="STRING" id="4072.A0A2G2XTQ1"/>
<feature type="domain" description="NB-ARC" evidence="4">
    <location>
        <begin position="64"/>
        <end position="169"/>
    </location>
</feature>
<dbReference type="InterPro" id="IPR002182">
    <property type="entry name" value="NB-ARC"/>
</dbReference>
<dbReference type="InterPro" id="IPR042197">
    <property type="entry name" value="Apaf_helical"/>
</dbReference>
<organism evidence="5 6">
    <name type="scientific">Capsicum annuum</name>
    <name type="common">Capsicum pepper</name>
    <dbReference type="NCBI Taxonomy" id="4072"/>
    <lineage>
        <taxon>Eukaryota</taxon>
        <taxon>Viridiplantae</taxon>
        <taxon>Streptophyta</taxon>
        <taxon>Embryophyta</taxon>
        <taxon>Tracheophyta</taxon>
        <taxon>Spermatophyta</taxon>
        <taxon>Magnoliopsida</taxon>
        <taxon>eudicotyledons</taxon>
        <taxon>Gunneridae</taxon>
        <taxon>Pentapetalae</taxon>
        <taxon>asterids</taxon>
        <taxon>lamiids</taxon>
        <taxon>Solanales</taxon>
        <taxon>Solanaceae</taxon>
        <taxon>Solanoideae</taxon>
        <taxon>Capsiceae</taxon>
        <taxon>Capsicum</taxon>
    </lineage>
</organism>
<dbReference type="PANTHER" id="PTHR33463:SF187">
    <property type="entry name" value="AND NB-ARC DOMAIN DISEASE RESISTANCE PROTEIN, PUTATIVE-RELATED"/>
    <property type="match status" value="1"/>
</dbReference>
<evidence type="ECO:0000256" key="3">
    <source>
        <dbReference type="ARBA" id="ARBA00022840"/>
    </source>
</evidence>
<dbReference type="GO" id="GO:0043531">
    <property type="term" value="F:ADP binding"/>
    <property type="evidence" value="ECO:0007669"/>
    <property type="project" value="InterPro"/>
</dbReference>
<reference evidence="5 6" key="2">
    <citation type="journal article" date="2017" name="Genome Biol.">
        <title>New reference genome sequences of hot pepper reveal the massive evolution of plant disease-resistance genes by retroduplication.</title>
        <authorList>
            <person name="Kim S."/>
            <person name="Park J."/>
            <person name="Yeom S.I."/>
            <person name="Kim Y.M."/>
            <person name="Seo E."/>
            <person name="Kim K.T."/>
            <person name="Kim M.S."/>
            <person name="Lee J.M."/>
            <person name="Cheong K."/>
            <person name="Shin H.S."/>
            <person name="Kim S.B."/>
            <person name="Han K."/>
            <person name="Lee J."/>
            <person name="Park M."/>
            <person name="Lee H.A."/>
            <person name="Lee H.Y."/>
            <person name="Lee Y."/>
            <person name="Oh S."/>
            <person name="Lee J.H."/>
            <person name="Choi E."/>
            <person name="Choi E."/>
            <person name="Lee S.E."/>
            <person name="Jeon J."/>
            <person name="Kim H."/>
            <person name="Choi G."/>
            <person name="Song H."/>
            <person name="Lee J."/>
            <person name="Lee S.C."/>
            <person name="Kwon J.K."/>
            <person name="Lee H.Y."/>
            <person name="Koo N."/>
            <person name="Hong Y."/>
            <person name="Kim R.W."/>
            <person name="Kang W.H."/>
            <person name="Huh J.H."/>
            <person name="Kang B.C."/>
            <person name="Yang T.J."/>
            <person name="Lee Y.H."/>
            <person name="Bennetzen J.L."/>
            <person name="Choi D."/>
        </authorList>
    </citation>
    <scope>NUCLEOTIDE SEQUENCE [LARGE SCALE GENOMIC DNA]</scope>
    <source>
        <strain evidence="6">cv. CM334</strain>
    </source>
</reference>
<sequence length="263" mass="29308">MDGRVGELLEQNIHFGELVCDVYESEECPMQVQPVHEEKSKQNLEVIWTWLQDENVSSIGIYGFSIKGLQDDIAKIVKPNLSDVEDEDRRADRLNRAFRQMKNIVIILDDVWYPRSHSLEKLGYPLGVEGCTLILTSRSPEDCQKMGCKELLEVETLNTDDAWELFKNSLGCETLLGEDIERTAKSMAGRCKGLPLGLITLAGSMIGVTDVREWKNALNEFPDDMENDVFKGSLGVTPLWLGSSSITAHSSNFNALVAVLAAA</sequence>
<accession>A0A2G2XTQ1</accession>
<proteinExistence type="predicted"/>
<dbReference type="Gene3D" id="3.40.50.300">
    <property type="entry name" value="P-loop containing nucleotide triphosphate hydrolases"/>
    <property type="match status" value="1"/>
</dbReference>
<evidence type="ECO:0000313" key="5">
    <source>
        <dbReference type="EMBL" id="PHT60862.1"/>
    </source>
</evidence>
<dbReference type="Pfam" id="PF00931">
    <property type="entry name" value="NB-ARC"/>
    <property type="match status" value="1"/>
</dbReference>
<keyword evidence="6" id="KW-1185">Reference proteome</keyword>
<dbReference type="EMBL" id="AYRZ02000656">
    <property type="protein sequence ID" value="PHT60862.1"/>
    <property type="molecule type" value="Genomic_DNA"/>
</dbReference>
<evidence type="ECO:0000313" key="6">
    <source>
        <dbReference type="Proteomes" id="UP000222542"/>
    </source>
</evidence>
<keyword evidence="1" id="KW-0433">Leucine-rich repeat</keyword>
<gene>
    <name evidence="5" type="ORF">T459_35287</name>
</gene>
<dbReference type="InterPro" id="IPR027417">
    <property type="entry name" value="P-loop_NTPase"/>
</dbReference>
<dbReference type="Proteomes" id="UP000222542">
    <property type="component" value="Unassembled WGS sequence"/>
</dbReference>
<dbReference type="GO" id="GO:0006952">
    <property type="term" value="P:defense response"/>
    <property type="evidence" value="ECO:0007669"/>
    <property type="project" value="UniProtKB-KW"/>
</dbReference>
<comment type="caution">
    <text evidence="5">The sequence shown here is derived from an EMBL/GenBank/DDBJ whole genome shotgun (WGS) entry which is preliminary data.</text>
</comment>
<dbReference type="PRINTS" id="PR00364">
    <property type="entry name" value="DISEASERSIST"/>
</dbReference>